<name>A0A9N9DKT5_9GLOM</name>
<dbReference type="OrthoDB" id="2367745at2759"/>
<keyword evidence="2" id="KW-1185">Reference proteome</keyword>
<gene>
    <name evidence="1" type="ORF">PBRASI_LOCUS9690</name>
</gene>
<dbReference type="EMBL" id="CAJVPI010002259">
    <property type="protein sequence ID" value="CAG8639442.1"/>
    <property type="molecule type" value="Genomic_DNA"/>
</dbReference>
<accession>A0A9N9DKT5</accession>
<dbReference type="AlphaFoldDB" id="A0A9N9DKT5"/>
<protein>
    <submittedName>
        <fullName evidence="1">6531_t:CDS:1</fullName>
    </submittedName>
</protein>
<sequence length="406" mass="45940">MADPNTLTLWICLEDKPCAEQFRVTTTDINLATANLDDLAQLLLQRGSLKMSSTQMLPPNHLTTTQEPVVSDVEPLIVRYPVSDNTVMINLKFLNTLHNINMPHTTGCWHMLRAKAVEKFERLQDNDFFFVDQETKKDEIDEEFKFNDMINNTTPNNRGQRVIGLLARIKGKKPYGEWTQRDVLKDILHEQYPSINTIPELDIGDENIAVRDLPALKDFDRNLEKIAQAFHNRVQDNKATARNYINPVMVEAVTIVQANHPTTRLAVEEDFDGSRGFGTLDYVVYCQSLAVLVTEAKMTEIRKGIIQNLVQLHTAAEKLGKRKRDDGNGNGAPAPVTTTVYGIVTTGGDWRFLRWSGSLQNPIVQISKPYSCTFMGTFSQAHRLLEIIVGILESQIRAFQPTQEQT</sequence>
<evidence type="ECO:0000313" key="2">
    <source>
        <dbReference type="Proteomes" id="UP000789739"/>
    </source>
</evidence>
<dbReference type="Proteomes" id="UP000789739">
    <property type="component" value="Unassembled WGS sequence"/>
</dbReference>
<reference evidence="1" key="1">
    <citation type="submission" date="2021-06" db="EMBL/GenBank/DDBJ databases">
        <authorList>
            <person name="Kallberg Y."/>
            <person name="Tangrot J."/>
            <person name="Rosling A."/>
        </authorList>
    </citation>
    <scope>NUCLEOTIDE SEQUENCE</scope>
    <source>
        <strain evidence="1">BR232B</strain>
    </source>
</reference>
<organism evidence="1 2">
    <name type="scientific">Paraglomus brasilianum</name>
    <dbReference type="NCBI Taxonomy" id="144538"/>
    <lineage>
        <taxon>Eukaryota</taxon>
        <taxon>Fungi</taxon>
        <taxon>Fungi incertae sedis</taxon>
        <taxon>Mucoromycota</taxon>
        <taxon>Glomeromycotina</taxon>
        <taxon>Glomeromycetes</taxon>
        <taxon>Paraglomerales</taxon>
        <taxon>Paraglomeraceae</taxon>
        <taxon>Paraglomus</taxon>
    </lineage>
</organism>
<proteinExistence type="predicted"/>
<evidence type="ECO:0000313" key="1">
    <source>
        <dbReference type="EMBL" id="CAG8639442.1"/>
    </source>
</evidence>
<comment type="caution">
    <text evidence="1">The sequence shown here is derived from an EMBL/GenBank/DDBJ whole genome shotgun (WGS) entry which is preliminary data.</text>
</comment>